<dbReference type="SUPFAM" id="SSF53756">
    <property type="entry name" value="UDP-Glycosyltransferase/glycogen phosphorylase"/>
    <property type="match status" value="1"/>
</dbReference>
<evidence type="ECO:0000313" key="5">
    <source>
        <dbReference type="Proteomes" id="UP000001847"/>
    </source>
</evidence>
<evidence type="ECO:0000313" key="4">
    <source>
        <dbReference type="EMBL" id="ABZ99512.1"/>
    </source>
</evidence>
<dbReference type="BioCyc" id="LBIF456481:LEPBI_RS16915-MONOMER"/>
<dbReference type="STRING" id="456481.LEPBI_I3452"/>
<organism evidence="4 5">
    <name type="scientific">Leptospira biflexa serovar Patoc (strain Patoc 1 / ATCC 23582 / Paris)</name>
    <dbReference type="NCBI Taxonomy" id="456481"/>
    <lineage>
        <taxon>Bacteria</taxon>
        <taxon>Pseudomonadati</taxon>
        <taxon>Spirochaetota</taxon>
        <taxon>Spirochaetia</taxon>
        <taxon>Leptospirales</taxon>
        <taxon>Leptospiraceae</taxon>
        <taxon>Leptospira</taxon>
    </lineage>
</organism>
<evidence type="ECO:0000259" key="2">
    <source>
        <dbReference type="Pfam" id="PF00534"/>
    </source>
</evidence>
<dbReference type="Proteomes" id="UP000001847">
    <property type="component" value="Chromosome I"/>
</dbReference>
<gene>
    <name evidence="4" type="ordered locus">LEPBI_I3452</name>
</gene>
<proteinExistence type="predicted"/>
<dbReference type="GO" id="GO:0016757">
    <property type="term" value="F:glycosyltransferase activity"/>
    <property type="evidence" value="ECO:0007669"/>
    <property type="project" value="InterPro"/>
</dbReference>
<dbReference type="InterPro" id="IPR028098">
    <property type="entry name" value="Glyco_trans_4-like_N"/>
</dbReference>
<dbReference type="Pfam" id="PF00534">
    <property type="entry name" value="Glycos_transf_1"/>
    <property type="match status" value="1"/>
</dbReference>
<feature type="domain" description="Glycosyl transferase family 1" evidence="2">
    <location>
        <begin position="208"/>
        <end position="361"/>
    </location>
</feature>
<feature type="domain" description="Glycosyltransferase subfamily 4-like N-terminal" evidence="3">
    <location>
        <begin position="114"/>
        <end position="189"/>
    </location>
</feature>
<dbReference type="CAZy" id="GT4">
    <property type="family name" value="Glycosyltransferase Family 4"/>
</dbReference>
<dbReference type="CDD" id="cd03809">
    <property type="entry name" value="GT4_MtfB-like"/>
    <property type="match status" value="1"/>
</dbReference>
<keyword evidence="1 4" id="KW-0808">Transferase</keyword>
<keyword evidence="5" id="KW-1185">Reference proteome</keyword>
<protein>
    <submittedName>
        <fullName evidence="4">Putative glycosyltransferase</fullName>
    </submittedName>
</protein>
<dbReference type="PANTHER" id="PTHR46401:SF2">
    <property type="entry name" value="GLYCOSYLTRANSFERASE WBBK-RELATED"/>
    <property type="match status" value="1"/>
</dbReference>
<dbReference type="Gene3D" id="3.40.50.2000">
    <property type="entry name" value="Glycogen Phosphorylase B"/>
    <property type="match status" value="2"/>
</dbReference>
<dbReference type="InterPro" id="IPR001296">
    <property type="entry name" value="Glyco_trans_1"/>
</dbReference>
<dbReference type="KEGG" id="lbi:LEPBI_I3452"/>
<dbReference type="EMBL" id="CP000786">
    <property type="protein sequence ID" value="ABZ99512.1"/>
    <property type="molecule type" value="Genomic_DNA"/>
</dbReference>
<sequence length="389" mass="45424">MTLKEKTHFLFLVRKDIIINQMQKKIGYDARMIENSGIGIRIQHILKFWPIPSKEAELFIFGDPNRLNKYDLPKHAKIIPYFTPIYSPKEFFGHPQMAEMDILDIPHFNVPLRYLRKCIVTIHDLIPYHFKEAHGSILKRLYLQIVLRSIKWFARHIIAVSQYTKDDLIKCFGYRRETITVVFNGIDLNNFTKRPQPKVNAFLKEFQLPKEYLFTVGIGKAHKNFPFLLSNLESLWKKQSLKLPLVIGGISKEIPEELLTFQKQNPHRIYFLEHLPYDLLPLAYQGAHLFLYPSLFEGFGFPVLEAQAMGTVVLSSNASVLPEVLLDSAEYFDPNDDESFQLNLLALLSDGKRQKAFQTKGIQNSHRFLWKNVLKPYYQVHQTKETESN</sequence>
<evidence type="ECO:0000259" key="3">
    <source>
        <dbReference type="Pfam" id="PF13439"/>
    </source>
</evidence>
<dbReference type="AlphaFoldDB" id="B0SRX7"/>
<dbReference type="OrthoDB" id="9797829at2"/>
<accession>B0SRX7</accession>
<dbReference type="HOGENOM" id="CLU_009583_27_5_12"/>
<dbReference type="GO" id="GO:0009103">
    <property type="term" value="P:lipopolysaccharide biosynthetic process"/>
    <property type="evidence" value="ECO:0007669"/>
    <property type="project" value="TreeGrafter"/>
</dbReference>
<dbReference type="Pfam" id="PF13439">
    <property type="entry name" value="Glyco_transf_4"/>
    <property type="match status" value="1"/>
</dbReference>
<name>B0SRX7_LEPBP</name>
<reference evidence="4 5" key="1">
    <citation type="journal article" date="2008" name="PLoS ONE">
        <title>Genome sequence of the saprophyte Leptospira biflexa provides insights into the evolution of Leptospira and the pathogenesis of leptospirosis.</title>
        <authorList>
            <person name="Picardeau M."/>
            <person name="Bulach D.M."/>
            <person name="Bouchier C."/>
            <person name="Zuerner R.L."/>
            <person name="Zidane N."/>
            <person name="Wilson P.J."/>
            <person name="Creno S."/>
            <person name="Kuczek E.S."/>
            <person name="Bommezzadri S."/>
            <person name="Davis J.C."/>
            <person name="McGrath A."/>
            <person name="Johnson M.J."/>
            <person name="Boursaux-Eude C."/>
            <person name="Seemann T."/>
            <person name="Rouy Z."/>
            <person name="Coppel R.L."/>
            <person name="Rood J.I."/>
            <person name="Lajus A."/>
            <person name="Davies J.K."/>
            <person name="Medigue C."/>
            <person name="Adler B."/>
        </authorList>
    </citation>
    <scope>NUCLEOTIDE SEQUENCE [LARGE SCALE GENOMIC DNA]</scope>
    <source>
        <strain evidence="5">Patoc 1 / ATCC 23582 / Paris</strain>
    </source>
</reference>
<evidence type="ECO:0000256" key="1">
    <source>
        <dbReference type="ARBA" id="ARBA00022679"/>
    </source>
</evidence>
<dbReference type="PANTHER" id="PTHR46401">
    <property type="entry name" value="GLYCOSYLTRANSFERASE WBBK-RELATED"/>
    <property type="match status" value="1"/>
</dbReference>